<accession>A0AAU9J7C0</accession>
<dbReference type="AlphaFoldDB" id="A0AAU9J7C0"/>
<dbReference type="InterPro" id="IPR000313">
    <property type="entry name" value="PWWP_dom"/>
</dbReference>
<dbReference type="SMART" id="SM00293">
    <property type="entry name" value="PWWP"/>
    <property type="match status" value="1"/>
</dbReference>
<dbReference type="CDD" id="cd05162">
    <property type="entry name" value="PWWP"/>
    <property type="match status" value="1"/>
</dbReference>
<evidence type="ECO:0000313" key="3">
    <source>
        <dbReference type="Proteomes" id="UP001162131"/>
    </source>
</evidence>
<keyword evidence="3" id="KW-1185">Reference proteome</keyword>
<gene>
    <name evidence="2" type="ORF">BSTOLATCC_MIC30497</name>
</gene>
<name>A0AAU9J7C0_9CILI</name>
<protein>
    <recommendedName>
        <fullName evidence="1">PWWP domain-containing protein</fullName>
    </recommendedName>
</protein>
<reference evidence="2" key="1">
    <citation type="submission" date="2021-09" db="EMBL/GenBank/DDBJ databases">
        <authorList>
            <consortium name="AG Swart"/>
            <person name="Singh M."/>
            <person name="Singh A."/>
            <person name="Seah K."/>
            <person name="Emmerich C."/>
        </authorList>
    </citation>
    <scope>NUCLEOTIDE SEQUENCE</scope>
    <source>
        <strain evidence="2">ATCC30299</strain>
    </source>
</reference>
<dbReference type="EMBL" id="CAJZBQ010000030">
    <property type="protein sequence ID" value="CAG9322117.1"/>
    <property type="molecule type" value="Genomic_DNA"/>
</dbReference>
<dbReference type="SUPFAM" id="SSF63748">
    <property type="entry name" value="Tudor/PWWP/MBT"/>
    <property type="match status" value="1"/>
</dbReference>
<dbReference type="PROSITE" id="PS50812">
    <property type="entry name" value="PWWP"/>
    <property type="match status" value="1"/>
</dbReference>
<proteinExistence type="predicted"/>
<evidence type="ECO:0000259" key="1">
    <source>
        <dbReference type="PROSITE" id="PS50812"/>
    </source>
</evidence>
<sequence>MDKCFAKGQLVWAKLKGYPWWPGVVTQAEEPGYGVNAAEKSRFVKVNFIGENSHSNLSENNVCDYQENYAKYCFAKKKFLKKSIEAANDILNGKISISELPKINEYINKSLFPPKINLNEIKKKSYVKELKDIEESLDSKETKNNRCLKLTEIPYTLNKVMKLQKILTGYTSANTSKMNIDKMTLHNLYEHFSYLLNSDPTSSALNSSEILKAIKHFHEEFIDNDDHILSELAKLAHKLYLFWKRKIISHVLGNSDYKEPEKKSAEAPVKKINESPVKNIHEVPVKKAHESPMKKIPESLKKTKSTIMVPELQISSSESTTSSSPEISCQYYNTEDEFCPDPNLKQKTCEQIVRVLTTNGFETNKAGELAACIERKLRRKDPSMKCQYLKFFNLMIEDIKLLSKENYERSEEIKKKNNCVV</sequence>
<dbReference type="Pfam" id="PF00855">
    <property type="entry name" value="PWWP"/>
    <property type="match status" value="1"/>
</dbReference>
<dbReference type="Proteomes" id="UP001162131">
    <property type="component" value="Unassembled WGS sequence"/>
</dbReference>
<organism evidence="2 3">
    <name type="scientific">Blepharisma stoltei</name>
    <dbReference type="NCBI Taxonomy" id="1481888"/>
    <lineage>
        <taxon>Eukaryota</taxon>
        <taxon>Sar</taxon>
        <taxon>Alveolata</taxon>
        <taxon>Ciliophora</taxon>
        <taxon>Postciliodesmatophora</taxon>
        <taxon>Heterotrichea</taxon>
        <taxon>Heterotrichida</taxon>
        <taxon>Blepharismidae</taxon>
        <taxon>Blepharisma</taxon>
    </lineage>
</organism>
<evidence type="ECO:0000313" key="2">
    <source>
        <dbReference type="EMBL" id="CAG9322117.1"/>
    </source>
</evidence>
<feature type="domain" description="PWWP" evidence="1">
    <location>
        <begin position="7"/>
        <end position="68"/>
    </location>
</feature>
<comment type="caution">
    <text evidence="2">The sequence shown here is derived from an EMBL/GenBank/DDBJ whole genome shotgun (WGS) entry which is preliminary data.</text>
</comment>
<dbReference type="Gene3D" id="2.30.30.140">
    <property type="match status" value="1"/>
</dbReference>